<dbReference type="Pfam" id="PF00990">
    <property type="entry name" value="GGDEF"/>
    <property type="match status" value="1"/>
</dbReference>
<gene>
    <name evidence="3" type="ORF">FOY91_12325</name>
</gene>
<dbReference type="SUPFAM" id="SSF55073">
    <property type="entry name" value="Nucleotide cyclase"/>
    <property type="match status" value="1"/>
</dbReference>
<evidence type="ECO:0000313" key="3">
    <source>
        <dbReference type="EMBL" id="TVV73386.1"/>
    </source>
</evidence>
<dbReference type="SMART" id="SM00267">
    <property type="entry name" value="GGDEF"/>
    <property type="match status" value="1"/>
</dbReference>
<feature type="domain" description="EAL" evidence="1">
    <location>
        <begin position="332"/>
        <end position="588"/>
    </location>
</feature>
<dbReference type="NCBIfam" id="TIGR00254">
    <property type="entry name" value="GGDEF"/>
    <property type="match status" value="1"/>
</dbReference>
<dbReference type="Proteomes" id="UP000318681">
    <property type="component" value="Unassembled WGS sequence"/>
</dbReference>
<dbReference type="InterPro" id="IPR043128">
    <property type="entry name" value="Rev_trsase/Diguanyl_cyclase"/>
</dbReference>
<feature type="domain" description="GGDEF" evidence="2">
    <location>
        <begin position="191"/>
        <end position="325"/>
    </location>
</feature>
<reference evidence="3 4" key="1">
    <citation type="submission" date="2019-07" db="EMBL/GenBank/DDBJ databases">
        <title>Sphingomonas solaris sp. nov., isolated from a solar panel from Boston, Massachusetts.</title>
        <authorList>
            <person name="Tanner K."/>
            <person name="Pascual J."/>
            <person name="Mancuso C."/>
            <person name="Pereto J."/>
            <person name="Khalil A."/>
            <person name="Vilanova C."/>
        </authorList>
    </citation>
    <scope>NUCLEOTIDE SEQUENCE [LARGE SCALE GENOMIC DNA]</scope>
    <source>
        <strain evidence="3 4">R4DWN</strain>
    </source>
</reference>
<comment type="caution">
    <text evidence="3">The sequence shown here is derived from an EMBL/GenBank/DDBJ whole genome shotgun (WGS) entry which is preliminary data.</text>
</comment>
<dbReference type="InterPro" id="IPR052155">
    <property type="entry name" value="Biofilm_reg_signaling"/>
</dbReference>
<dbReference type="SUPFAM" id="SSF141868">
    <property type="entry name" value="EAL domain-like"/>
    <property type="match status" value="1"/>
</dbReference>
<dbReference type="PROSITE" id="PS50883">
    <property type="entry name" value="EAL"/>
    <property type="match status" value="1"/>
</dbReference>
<accession>A0A558R1X2</accession>
<dbReference type="SMART" id="SM00052">
    <property type="entry name" value="EAL"/>
    <property type="match status" value="1"/>
</dbReference>
<dbReference type="PANTHER" id="PTHR44757:SF2">
    <property type="entry name" value="BIOFILM ARCHITECTURE MAINTENANCE PROTEIN MBAA"/>
    <property type="match status" value="1"/>
</dbReference>
<evidence type="ECO:0000313" key="4">
    <source>
        <dbReference type="Proteomes" id="UP000318681"/>
    </source>
</evidence>
<dbReference type="EMBL" id="VNIM01000047">
    <property type="protein sequence ID" value="TVV73386.1"/>
    <property type="molecule type" value="Genomic_DNA"/>
</dbReference>
<dbReference type="InterPro" id="IPR000160">
    <property type="entry name" value="GGDEF_dom"/>
</dbReference>
<keyword evidence="4" id="KW-1185">Reference proteome</keyword>
<dbReference type="AlphaFoldDB" id="A0A558R1X2"/>
<dbReference type="InterPro" id="IPR001633">
    <property type="entry name" value="EAL_dom"/>
</dbReference>
<dbReference type="Gene3D" id="3.20.20.450">
    <property type="entry name" value="EAL domain"/>
    <property type="match status" value="1"/>
</dbReference>
<dbReference type="InterPro" id="IPR029787">
    <property type="entry name" value="Nucleotide_cyclase"/>
</dbReference>
<evidence type="ECO:0000259" key="1">
    <source>
        <dbReference type="PROSITE" id="PS50883"/>
    </source>
</evidence>
<dbReference type="PANTHER" id="PTHR44757">
    <property type="entry name" value="DIGUANYLATE CYCLASE DGCP"/>
    <property type="match status" value="1"/>
</dbReference>
<evidence type="ECO:0000259" key="2">
    <source>
        <dbReference type="PROSITE" id="PS50887"/>
    </source>
</evidence>
<dbReference type="OrthoDB" id="9814202at2"/>
<protein>
    <submittedName>
        <fullName evidence="3">EAL domain-containing protein</fullName>
    </submittedName>
</protein>
<dbReference type="PROSITE" id="PS50887">
    <property type="entry name" value="GGDEF"/>
    <property type="match status" value="1"/>
</dbReference>
<sequence>MQRALKQHKGEGARGVSAAAPPAVVPLDAIAEMIVSARQDYLNALPIAAAIVVDDAGMPVITARNGQFEMLDMMSMSATEADDDPRPLIEREPLCGQVHAFLLTEEGATQFDWHDGGGVGGRHFIVRLARLTMSADRERRCILSLVDRTAEIENERSLRAEMLHDSLTGLPNRVAFNEAVELAMAEDDGQGRFAVLVVDLTRFSRINESMGSIAGDELIITVARRIVKALRAGDMLARTGGDEFGIIFRLGSSGAKDALVAARRLQTTMATPFRLSDLEIRVDCAIGCALMSDLVGGAEDLIRNAQFALKWAKQSGQVEIYRPGEVSAARRRLSLETELRRAIENGDLDLAFQPLIDLSSGRVSGYEALARWEHPQRGPISPIEFIPVAEESGLIVPLGRWALDSATKTLADWDRQAGRVIDAHMSVNLSAIQLARDDVAEAVQGALSRSGISGDRLTLELTESAIIGDPEGATRALQNLKDLKATIAMDDFGTGYSSLAYLQRLPIDVLKIDRSFVSGMLADRDSVAIVRAVLSLADALGMATTAEGVETAELAQTLAALGCTSGQGYYFARPLTPDAAFDYWRTRNN</sequence>
<organism evidence="3 4">
    <name type="scientific">Alterirhizorhabdus solaris</name>
    <dbReference type="NCBI Taxonomy" id="2529389"/>
    <lineage>
        <taxon>Bacteria</taxon>
        <taxon>Pseudomonadati</taxon>
        <taxon>Pseudomonadota</taxon>
        <taxon>Alphaproteobacteria</taxon>
        <taxon>Sphingomonadales</taxon>
        <taxon>Rhizorhabdaceae</taxon>
        <taxon>Alterirhizorhabdus</taxon>
    </lineage>
</organism>
<name>A0A558R1X2_9SPHN</name>
<dbReference type="CDD" id="cd01949">
    <property type="entry name" value="GGDEF"/>
    <property type="match status" value="1"/>
</dbReference>
<dbReference type="CDD" id="cd01948">
    <property type="entry name" value="EAL"/>
    <property type="match status" value="1"/>
</dbReference>
<dbReference type="Pfam" id="PF00563">
    <property type="entry name" value="EAL"/>
    <property type="match status" value="1"/>
</dbReference>
<dbReference type="InterPro" id="IPR035919">
    <property type="entry name" value="EAL_sf"/>
</dbReference>
<proteinExistence type="predicted"/>
<dbReference type="Gene3D" id="3.30.70.270">
    <property type="match status" value="1"/>
</dbReference>